<dbReference type="EMBL" id="CH408029">
    <property type="protein sequence ID" value="EAQ93777.1"/>
    <property type="molecule type" value="Genomic_DNA"/>
</dbReference>
<dbReference type="Proteomes" id="UP000001056">
    <property type="component" value="Unassembled WGS sequence"/>
</dbReference>
<proteinExistence type="predicted"/>
<accession>Q2HCP2</accession>
<sequence length="143" mass="16064">MPSLAELITYKPTDYITLAPAPDIYVNDCGAMSAIVVLPRGDDDSKPSLEYRLRLWRVRGDGRNVMDTANLMVAEGDGTFEDGEVVHEGGQYKVRFAWNYRVTGAGTYYFGFTFQGYLTTKDYISEVEEKTTRFDCATRTEAA</sequence>
<protein>
    <submittedName>
        <fullName evidence="1">Uncharacterized protein</fullName>
    </submittedName>
</protein>
<dbReference type="RefSeq" id="XP_001221233.1">
    <property type="nucleotide sequence ID" value="XM_001221232.1"/>
</dbReference>
<evidence type="ECO:0000313" key="2">
    <source>
        <dbReference type="Proteomes" id="UP000001056"/>
    </source>
</evidence>
<reference evidence="2" key="1">
    <citation type="journal article" date="2015" name="Genome Announc.">
        <title>Draft genome sequence of the cellulolytic fungus Chaetomium globosum.</title>
        <authorList>
            <person name="Cuomo C.A."/>
            <person name="Untereiner W.A."/>
            <person name="Ma L.-J."/>
            <person name="Grabherr M."/>
            <person name="Birren B.W."/>
        </authorList>
    </citation>
    <scope>NUCLEOTIDE SEQUENCE [LARGE SCALE GENOMIC DNA]</scope>
    <source>
        <strain evidence="2">ATCC 6205 / CBS 148.51 / DSM 1962 / NBRC 6347 / NRRL 1970</strain>
    </source>
</reference>
<dbReference type="InParanoid" id="Q2HCP2"/>
<dbReference type="AlphaFoldDB" id="Q2HCP2"/>
<keyword evidence="2" id="KW-1185">Reference proteome</keyword>
<dbReference type="GeneID" id="4388217"/>
<evidence type="ECO:0000313" key="1">
    <source>
        <dbReference type="EMBL" id="EAQ93777.1"/>
    </source>
</evidence>
<organism evidence="1 2">
    <name type="scientific">Chaetomium globosum (strain ATCC 6205 / CBS 148.51 / DSM 1962 / NBRC 6347 / NRRL 1970)</name>
    <name type="common">Soil fungus</name>
    <dbReference type="NCBI Taxonomy" id="306901"/>
    <lineage>
        <taxon>Eukaryota</taxon>
        <taxon>Fungi</taxon>
        <taxon>Dikarya</taxon>
        <taxon>Ascomycota</taxon>
        <taxon>Pezizomycotina</taxon>
        <taxon>Sordariomycetes</taxon>
        <taxon>Sordariomycetidae</taxon>
        <taxon>Sordariales</taxon>
        <taxon>Chaetomiaceae</taxon>
        <taxon>Chaetomium</taxon>
    </lineage>
</organism>
<dbReference type="VEuPathDB" id="FungiDB:CHGG_02012"/>
<dbReference type="HOGENOM" id="CLU_1805952_0_0_1"/>
<gene>
    <name evidence="1" type="ORF">CHGG_02012</name>
</gene>
<name>Q2HCP2_CHAGB</name>
<dbReference type="OrthoDB" id="10348834at2759"/>